<dbReference type="Pfam" id="PF26639">
    <property type="entry name" value="Het-6_barrel"/>
    <property type="match status" value="1"/>
</dbReference>
<proteinExistence type="predicted"/>
<protein>
    <submittedName>
        <fullName evidence="2">Heterokaryon incompatibility protein-domain-containing protein</fullName>
    </submittedName>
</protein>
<feature type="domain" description="Heterokaryon incompatibility" evidence="1">
    <location>
        <begin position="47"/>
        <end position="217"/>
    </location>
</feature>
<dbReference type="PANTHER" id="PTHR24148">
    <property type="entry name" value="ANKYRIN REPEAT DOMAIN-CONTAINING PROTEIN 39 HOMOLOG-RELATED"/>
    <property type="match status" value="1"/>
</dbReference>
<dbReference type="Proteomes" id="UP001301769">
    <property type="component" value="Unassembled WGS sequence"/>
</dbReference>
<comment type="caution">
    <text evidence="2">The sequence shown here is derived from an EMBL/GenBank/DDBJ whole genome shotgun (WGS) entry which is preliminary data.</text>
</comment>
<reference evidence="2" key="2">
    <citation type="submission" date="2023-05" db="EMBL/GenBank/DDBJ databases">
        <authorList>
            <consortium name="Lawrence Berkeley National Laboratory"/>
            <person name="Steindorff A."/>
            <person name="Hensen N."/>
            <person name="Bonometti L."/>
            <person name="Westerberg I."/>
            <person name="Brannstrom I.O."/>
            <person name="Guillou S."/>
            <person name="Cros-Aarteil S."/>
            <person name="Calhoun S."/>
            <person name="Haridas S."/>
            <person name="Kuo A."/>
            <person name="Mondo S."/>
            <person name="Pangilinan J."/>
            <person name="Riley R."/>
            <person name="Labutti K."/>
            <person name="Andreopoulos B."/>
            <person name="Lipzen A."/>
            <person name="Chen C."/>
            <person name="Yanf M."/>
            <person name="Daum C."/>
            <person name="Ng V."/>
            <person name="Clum A."/>
            <person name="Ohm R."/>
            <person name="Martin F."/>
            <person name="Silar P."/>
            <person name="Natvig D."/>
            <person name="Lalanne C."/>
            <person name="Gautier V."/>
            <person name="Ament-Velasquez S.L."/>
            <person name="Kruys A."/>
            <person name="Hutchinson M.I."/>
            <person name="Powell A.J."/>
            <person name="Barry K."/>
            <person name="Miller A.N."/>
            <person name="Grigoriev I.V."/>
            <person name="Debuchy R."/>
            <person name="Gladieux P."/>
            <person name="Thoren M.H."/>
            <person name="Johannesson H."/>
        </authorList>
    </citation>
    <scope>NUCLEOTIDE SEQUENCE</scope>
    <source>
        <strain evidence="2">PSN293</strain>
    </source>
</reference>
<dbReference type="AlphaFoldDB" id="A0AAN6Y6T7"/>
<evidence type="ECO:0000313" key="3">
    <source>
        <dbReference type="Proteomes" id="UP001301769"/>
    </source>
</evidence>
<dbReference type="InterPro" id="IPR010730">
    <property type="entry name" value="HET"/>
</dbReference>
<organism evidence="2 3">
    <name type="scientific">Rhypophila decipiens</name>
    <dbReference type="NCBI Taxonomy" id="261697"/>
    <lineage>
        <taxon>Eukaryota</taxon>
        <taxon>Fungi</taxon>
        <taxon>Dikarya</taxon>
        <taxon>Ascomycota</taxon>
        <taxon>Pezizomycotina</taxon>
        <taxon>Sordariomycetes</taxon>
        <taxon>Sordariomycetidae</taxon>
        <taxon>Sordariales</taxon>
        <taxon>Naviculisporaceae</taxon>
        <taxon>Rhypophila</taxon>
    </lineage>
</organism>
<accession>A0AAN6Y6T7</accession>
<name>A0AAN6Y6T7_9PEZI</name>
<reference evidence="2" key="1">
    <citation type="journal article" date="2023" name="Mol. Phylogenet. Evol.">
        <title>Genome-scale phylogeny and comparative genomics of the fungal order Sordariales.</title>
        <authorList>
            <person name="Hensen N."/>
            <person name="Bonometti L."/>
            <person name="Westerberg I."/>
            <person name="Brannstrom I.O."/>
            <person name="Guillou S."/>
            <person name="Cros-Aarteil S."/>
            <person name="Calhoun S."/>
            <person name="Haridas S."/>
            <person name="Kuo A."/>
            <person name="Mondo S."/>
            <person name="Pangilinan J."/>
            <person name="Riley R."/>
            <person name="LaButti K."/>
            <person name="Andreopoulos B."/>
            <person name="Lipzen A."/>
            <person name="Chen C."/>
            <person name="Yan M."/>
            <person name="Daum C."/>
            <person name="Ng V."/>
            <person name="Clum A."/>
            <person name="Steindorff A."/>
            <person name="Ohm R.A."/>
            <person name="Martin F."/>
            <person name="Silar P."/>
            <person name="Natvig D.O."/>
            <person name="Lalanne C."/>
            <person name="Gautier V."/>
            <person name="Ament-Velasquez S.L."/>
            <person name="Kruys A."/>
            <person name="Hutchinson M.I."/>
            <person name="Powell A.J."/>
            <person name="Barry K."/>
            <person name="Miller A.N."/>
            <person name="Grigoriev I.V."/>
            <person name="Debuchy R."/>
            <person name="Gladieux P."/>
            <person name="Hiltunen Thoren M."/>
            <person name="Johannesson H."/>
        </authorList>
    </citation>
    <scope>NUCLEOTIDE SEQUENCE</scope>
    <source>
        <strain evidence="2">PSN293</strain>
    </source>
</reference>
<dbReference type="Pfam" id="PF06985">
    <property type="entry name" value="HET"/>
    <property type="match status" value="1"/>
</dbReference>
<dbReference type="PANTHER" id="PTHR24148:SF73">
    <property type="entry name" value="HET DOMAIN PROTEIN (AFU_ORTHOLOGUE AFUA_8G01020)"/>
    <property type="match status" value="1"/>
</dbReference>
<evidence type="ECO:0000313" key="2">
    <source>
        <dbReference type="EMBL" id="KAK4213724.1"/>
    </source>
</evidence>
<keyword evidence="3" id="KW-1185">Reference proteome</keyword>
<evidence type="ECO:0000259" key="1">
    <source>
        <dbReference type="Pfam" id="PF06985"/>
    </source>
</evidence>
<dbReference type="InterPro" id="IPR052895">
    <property type="entry name" value="HetReg/Transcr_Mod"/>
</dbReference>
<sequence>MASVPLYRPLNSLELEIRLLTIEPARDHQAPIICHLSHARLSDNPTYDALSYVWGTPGEAPPPIAQNATHPFTLQENASAAIRRLRHGKKQRTIWIDAVCINQSDAIEKDTQLPFMRQIYEQANLVVIWLGEMTELAPLGVDDMQSRVGREYKFWNSTSGAFNQVAAELLGASGLIKNGTNSVAAMHAAILTNEVVLGEVREILARKWWTRVWIMQEAIVARRLKLMCGDQTFEWDGVGRAIDRMKGVTGSRGAIEVFGTIMNPEMLIEEDRTYQLISRFREMWARKRWNVSVLELMYEFRRLDCTNPRDRIFGFLGLVEAAVNYRIRPGAGASTADVYLQSARIILERSGSLDLLNCKREWKGVERATRPGDSLAYSILEKSKFHDVGATVSDGPDAPLRKGWARLPPGWERVRRVNPKSWSRFKEGLAGKGCYYWDHSTGTAHEESPLTRLPPPMAHHPVKQRILPPGWVKEWDNLGRSQVRYNMSGQQQQQGPAHAKTKSINLNSLPSWAPNWAAMTARDPEPLLDWSIEKPRYWAGGNTIPVLDTRQPSPRRIGTEGVLFDEIAQIGPPWHPPSPVPPVTRHDIPELQAWVDLALSSPYQVPPDGTGNPRKSALWRTLLTDYSGHLAAPASDWSMVELWHDTRNAEMGKGSWARQLPDLDTLATMGIMDHSKATVSITFLDSDMFTELLELDFSNAHVLSSAKHYGEIMRRIFGACRHRALFVTRGGYIGLGPWNARVGDRVVVLKGGKTPFLLRPMPFAGVNSHTLVGETYVYGIMGGEALSGIRGTGFGGEEGLATEMFYLV</sequence>
<dbReference type="EMBL" id="MU858104">
    <property type="protein sequence ID" value="KAK4213724.1"/>
    <property type="molecule type" value="Genomic_DNA"/>
</dbReference>
<gene>
    <name evidence="2" type="ORF">QBC37DRAFT_285330</name>
</gene>